<dbReference type="AlphaFoldDB" id="A0A0P6X688"/>
<dbReference type="CDD" id="cd00130">
    <property type="entry name" value="PAS"/>
    <property type="match status" value="1"/>
</dbReference>
<dbReference type="SUPFAM" id="SSF47384">
    <property type="entry name" value="Homodimeric domain of signal transducing histidine kinase"/>
    <property type="match status" value="1"/>
</dbReference>
<evidence type="ECO:0000256" key="5">
    <source>
        <dbReference type="ARBA" id="ARBA00022777"/>
    </source>
</evidence>
<keyword evidence="6" id="KW-0902">Two-component regulatory system</keyword>
<dbReference type="InterPro" id="IPR004358">
    <property type="entry name" value="Sig_transdc_His_kin-like_C"/>
</dbReference>
<dbReference type="EC" id="2.7.13.3" evidence="2"/>
<dbReference type="InterPro" id="IPR003661">
    <property type="entry name" value="HisK_dim/P_dom"/>
</dbReference>
<dbReference type="SMART" id="SM00065">
    <property type="entry name" value="GAF"/>
    <property type="match status" value="1"/>
</dbReference>
<dbReference type="PANTHER" id="PTHR43547">
    <property type="entry name" value="TWO-COMPONENT HISTIDINE KINASE"/>
    <property type="match status" value="1"/>
</dbReference>
<dbReference type="Pfam" id="PF00512">
    <property type="entry name" value="HisKA"/>
    <property type="match status" value="1"/>
</dbReference>
<evidence type="ECO:0000259" key="8">
    <source>
        <dbReference type="PROSITE" id="PS50109"/>
    </source>
</evidence>
<proteinExistence type="predicted"/>
<dbReference type="InterPro" id="IPR036890">
    <property type="entry name" value="HATPase_C_sf"/>
</dbReference>
<feature type="domain" description="Histidine kinase" evidence="8">
    <location>
        <begin position="303"/>
        <end position="518"/>
    </location>
</feature>
<dbReference type="Gene3D" id="3.30.450.20">
    <property type="entry name" value="PAS domain"/>
    <property type="match status" value="1"/>
</dbReference>
<keyword evidence="10" id="KW-1185">Reference proteome</keyword>
<dbReference type="OrthoDB" id="9777816at2"/>
<dbReference type="InterPro" id="IPR003018">
    <property type="entry name" value="GAF"/>
</dbReference>
<comment type="catalytic activity">
    <reaction evidence="1">
        <text>ATP + protein L-histidine = ADP + protein N-phospho-L-histidine.</text>
        <dbReference type="EC" id="2.7.13.3"/>
    </reaction>
</comment>
<dbReference type="SUPFAM" id="SSF55781">
    <property type="entry name" value="GAF domain-like"/>
    <property type="match status" value="1"/>
</dbReference>
<evidence type="ECO:0000256" key="6">
    <source>
        <dbReference type="ARBA" id="ARBA00023012"/>
    </source>
</evidence>
<dbReference type="SMART" id="SM00387">
    <property type="entry name" value="HATPase_c"/>
    <property type="match status" value="1"/>
</dbReference>
<dbReference type="SUPFAM" id="SSF55874">
    <property type="entry name" value="ATPase domain of HSP90 chaperone/DNA topoisomerase II/histidine kinase"/>
    <property type="match status" value="1"/>
</dbReference>
<dbReference type="EMBL" id="LGHJ01000004">
    <property type="protein sequence ID" value="KPL78555.1"/>
    <property type="molecule type" value="Genomic_DNA"/>
</dbReference>
<accession>A0A0P6X688</accession>
<gene>
    <name evidence="9" type="ORF">AC812_00990</name>
</gene>
<dbReference type="RefSeq" id="WP_061918002.1">
    <property type="nucleotide sequence ID" value="NZ_DF967971.1"/>
</dbReference>
<dbReference type="CDD" id="cd00082">
    <property type="entry name" value="HisKA"/>
    <property type="match status" value="1"/>
</dbReference>
<evidence type="ECO:0000256" key="7">
    <source>
        <dbReference type="ARBA" id="ARBA00023136"/>
    </source>
</evidence>
<dbReference type="Gene3D" id="3.30.450.40">
    <property type="match status" value="1"/>
</dbReference>
<dbReference type="InterPro" id="IPR013656">
    <property type="entry name" value="PAS_4"/>
</dbReference>
<name>A0A0P6X688_9CHLR</name>
<dbReference type="PRINTS" id="PR00344">
    <property type="entry name" value="BCTRLSENSOR"/>
</dbReference>
<reference evidence="9 10" key="1">
    <citation type="submission" date="2015-07" db="EMBL/GenBank/DDBJ databases">
        <title>Draft genome of Bellilinea caldifistulae DSM 17877.</title>
        <authorList>
            <person name="Hemp J."/>
            <person name="Ward L.M."/>
            <person name="Pace L.A."/>
            <person name="Fischer W.W."/>
        </authorList>
    </citation>
    <scope>NUCLEOTIDE SEQUENCE [LARGE SCALE GENOMIC DNA]</scope>
    <source>
        <strain evidence="9 10">GOMI-1</strain>
    </source>
</reference>
<evidence type="ECO:0000313" key="10">
    <source>
        <dbReference type="Proteomes" id="UP000050514"/>
    </source>
</evidence>
<dbReference type="InterPro" id="IPR036097">
    <property type="entry name" value="HisK_dim/P_sf"/>
</dbReference>
<dbReference type="InterPro" id="IPR005467">
    <property type="entry name" value="His_kinase_dom"/>
</dbReference>
<dbReference type="InterPro" id="IPR029016">
    <property type="entry name" value="GAF-like_dom_sf"/>
</dbReference>
<dbReference type="PANTHER" id="PTHR43547:SF2">
    <property type="entry name" value="HYBRID SIGNAL TRANSDUCTION HISTIDINE KINASE C"/>
    <property type="match status" value="1"/>
</dbReference>
<dbReference type="Pfam" id="PF13185">
    <property type="entry name" value="GAF_2"/>
    <property type="match status" value="1"/>
</dbReference>
<dbReference type="Proteomes" id="UP000050514">
    <property type="component" value="Unassembled WGS sequence"/>
</dbReference>
<dbReference type="SMART" id="SM00388">
    <property type="entry name" value="HisKA"/>
    <property type="match status" value="1"/>
</dbReference>
<dbReference type="FunFam" id="3.30.565.10:FF:000006">
    <property type="entry name" value="Sensor histidine kinase WalK"/>
    <property type="match status" value="1"/>
</dbReference>
<dbReference type="Pfam" id="PF02518">
    <property type="entry name" value="HATPase_c"/>
    <property type="match status" value="1"/>
</dbReference>
<evidence type="ECO:0000256" key="3">
    <source>
        <dbReference type="ARBA" id="ARBA00022553"/>
    </source>
</evidence>
<dbReference type="Gene3D" id="1.10.287.130">
    <property type="match status" value="1"/>
</dbReference>
<dbReference type="STRING" id="360411.AC812_00990"/>
<dbReference type="InterPro" id="IPR000014">
    <property type="entry name" value="PAS"/>
</dbReference>
<dbReference type="SUPFAM" id="SSF55785">
    <property type="entry name" value="PYP-like sensor domain (PAS domain)"/>
    <property type="match status" value="1"/>
</dbReference>
<dbReference type="InterPro" id="IPR035965">
    <property type="entry name" value="PAS-like_dom_sf"/>
</dbReference>
<keyword evidence="5" id="KW-0418">Kinase</keyword>
<keyword evidence="7" id="KW-0472">Membrane</keyword>
<evidence type="ECO:0000256" key="1">
    <source>
        <dbReference type="ARBA" id="ARBA00000085"/>
    </source>
</evidence>
<comment type="caution">
    <text evidence="9">The sequence shown here is derived from an EMBL/GenBank/DDBJ whole genome shotgun (WGS) entry which is preliminary data.</text>
</comment>
<dbReference type="CDD" id="cd00075">
    <property type="entry name" value="HATPase"/>
    <property type="match status" value="1"/>
</dbReference>
<dbReference type="InterPro" id="IPR003594">
    <property type="entry name" value="HATPase_dom"/>
</dbReference>
<dbReference type="Pfam" id="PF08448">
    <property type="entry name" value="PAS_4"/>
    <property type="match status" value="1"/>
</dbReference>
<dbReference type="PROSITE" id="PS50109">
    <property type="entry name" value="HIS_KIN"/>
    <property type="match status" value="1"/>
</dbReference>
<keyword evidence="3" id="KW-0597">Phosphoprotein</keyword>
<evidence type="ECO:0000256" key="2">
    <source>
        <dbReference type="ARBA" id="ARBA00012438"/>
    </source>
</evidence>
<protein>
    <recommendedName>
        <fullName evidence="2">histidine kinase</fullName>
        <ecNumber evidence="2">2.7.13.3</ecNumber>
    </recommendedName>
</protein>
<evidence type="ECO:0000256" key="4">
    <source>
        <dbReference type="ARBA" id="ARBA00022679"/>
    </source>
</evidence>
<dbReference type="SMART" id="SM00091">
    <property type="entry name" value="PAS"/>
    <property type="match status" value="1"/>
</dbReference>
<evidence type="ECO:0000313" key="9">
    <source>
        <dbReference type="EMBL" id="KPL78555.1"/>
    </source>
</evidence>
<dbReference type="FunFam" id="1.10.287.130:FF:000001">
    <property type="entry name" value="Two-component sensor histidine kinase"/>
    <property type="match status" value="1"/>
</dbReference>
<dbReference type="GO" id="GO:0000155">
    <property type="term" value="F:phosphorelay sensor kinase activity"/>
    <property type="evidence" value="ECO:0007669"/>
    <property type="project" value="InterPro"/>
</dbReference>
<organism evidence="9 10">
    <name type="scientific">Bellilinea caldifistulae</name>
    <dbReference type="NCBI Taxonomy" id="360411"/>
    <lineage>
        <taxon>Bacteria</taxon>
        <taxon>Bacillati</taxon>
        <taxon>Chloroflexota</taxon>
        <taxon>Anaerolineae</taxon>
        <taxon>Anaerolineales</taxon>
        <taxon>Anaerolineaceae</taxon>
        <taxon>Bellilinea</taxon>
    </lineage>
</organism>
<keyword evidence="4" id="KW-0808">Transferase</keyword>
<dbReference type="Gene3D" id="3.30.565.10">
    <property type="entry name" value="Histidine kinase-like ATPase, C-terminal domain"/>
    <property type="match status" value="1"/>
</dbReference>
<sequence>MLLPDFRVRQRDYLLEISRALTQELDLEKLLGRILAISIEMLAGQAGLIALRDERGSWTVPVSNGLPPLFLRYLAPYLDQITEDTPPDEFELLEINRRLRELARMASMGLLNGVVLPLVARQTVVGVIFIFRSYPDNFSANDRALLRSFADQAAIAVQNAQLYTQSERTNQRLNALLDSVADGILILAPDLKIDRSNPAAARLLNRPLEKIQGKPHEEIIRWAKPPRDMTLEQAVAGGWPLTAHAHLYVEGDLIRGDSLPPLPVGITYAPLISDGILLNIIATLRDITHFRQAEELKSTFISIISHELKTPLALIKGYVSTLRREDARWDREIVNESLAIIEEEADRLDLLVENLLDASRLQAGGLALKLSDVNVPDLARRTAERMQIQTTRHTILTDFPPDFPIILADENRLRQVLANLISNAIKYAPEGEIRINGQVRPDIVIICVSDQGPGIAPDDIPHVFDRFYRSAEAMRQTKGAGLGLYLTKAIVEAHGGKIWVDTESGKGARICFSLPRIEETPPPPKVV</sequence>